<organism evidence="13 14">
    <name type="scientific">Magallana gigas</name>
    <name type="common">Pacific oyster</name>
    <name type="synonym">Crassostrea gigas</name>
    <dbReference type="NCBI Taxonomy" id="29159"/>
    <lineage>
        <taxon>Eukaryota</taxon>
        <taxon>Metazoa</taxon>
        <taxon>Spiralia</taxon>
        <taxon>Lophotrochozoa</taxon>
        <taxon>Mollusca</taxon>
        <taxon>Bivalvia</taxon>
        <taxon>Autobranchia</taxon>
        <taxon>Pteriomorphia</taxon>
        <taxon>Ostreida</taxon>
        <taxon>Ostreoidea</taxon>
        <taxon>Ostreidae</taxon>
        <taxon>Magallana</taxon>
    </lineage>
</organism>
<dbReference type="InterPro" id="IPR011009">
    <property type="entry name" value="Kinase-like_dom_sf"/>
</dbReference>
<name>A0A8W8M5P6_MAGGI</name>
<proteinExistence type="inferred from homology"/>
<dbReference type="AlphaFoldDB" id="A0A8W8M5P6"/>
<feature type="domain" description="Protein kinase" evidence="12">
    <location>
        <begin position="15"/>
        <end position="316"/>
    </location>
</feature>
<dbReference type="Pfam" id="PF00069">
    <property type="entry name" value="Pkinase"/>
    <property type="match status" value="1"/>
</dbReference>
<dbReference type="GO" id="GO:0005737">
    <property type="term" value="C:cytoplasm"/>
    <property type="evidence" value="ECO:0007669"/>
    <property type="project" value="UniProtKB-SubCell"/>
</dbReference>
<comment type="similarity">
    <text evidence="11">Belongs to the protein kinase superfamily.</text>
</comment>
<dbReference type="InterPro" id="IPR000719">
    <property type="entry name" value="Prot_kinase_dom"/>
</dbReference>
<dbReference type="Gene3D" id="3.30.200.20">
    <property type="entry name" value="Phosphorylase Kinase, domain 1"/>
    <property type="match status" value="1"/>
</dbReference>
<evidence type="ECO:0000256" key="10">
    <source>
        <dbReference type="PROSITE-ProRule" id="PRU10141"/>
    </source>
</evidence>
<dbReference type="PROSITE" id="PS00108">
    <property type="entry name" value="PROTEIN_KINASE_ST"/>
    <property type="match status" value="1"/>
</dbReference>
<keyword evidence="3" id="KW-0963">Cytoplasm</keyword>
<keyword evidence="4 11" id="KW-0723">Serine/threonine-protein kinase</keyword>
<dbReference type="InterPro" id="IPR051180">
    <property type="entry name" value="IKK"/>
</dbReference>
<keyword evidence="5" id="KW-0808">Transferase</keyword>
<accession>A0A8W8M5P6</accession>
<keyword evidence="7" id="KW-0418">Kinase</keyword>
<evidence type="ECO:0000256" key="9">
    <source>
        <dbReference type="ARBA" id="ARBA00048789"/>
    </source>
</evidence>
<evidence type="ECO:0000256" key="6">
    <source>
        <dbReference type="ARBA" id="ARBA00022741"/>
    </source>
</evidence>
<dbReference type="Proteomes" id="UP000005408">
    <property type="component" value="Unassembled WGS sequence"/>
</dbReference>
<dbReference type="OMA" id="YREIPSH"/>
<dbReference type="PANTHER" id="PTHR22969:SF15">
    <property type="entry name" value="FI05319P"/>
    <property type="match status" value="1"/>
</dbReference>
<dbReference type="EC" id="2.7.11.10" evidence="2"/>
<dbReference type="InterPro" id="IPR017441">
    <property type="entry name" value="Protein_kinase_ATP_BS"/>
</dbReference>
<keyword evidence="8 10" id="KW-0067">ATP-binding</keyword>
<evidence type="ECO:0000313" key="13">
    <source>
        <dbReference type="EnsemblMetazoa" id="G31090.4:cds"/>
    </source>
</evidence>
<protein>
    <recommendedName>
        <fullName evidence="2">IkappaB kinase</fullName>
        <ecNumber evidence="2">2.7.11.10</ecNumber>
    </recommendedName>
</protein>
<feature type="binding site" evidence="10">
    <location>
        <position position="44"/>
    </location>
    <ligand>
        <name>ATP</name>
        <dbReference type="ChEBI" id="CHEBI:30616"/>
    </ligand>
</feature>
<dbReference type="Gene3D" id="1.10.510.10">
    <property type="entry name" value="Transferase(Phosphotransferase) domain 1"/>
    <property type="match status" value="1"/>
</dbReference>
<evidence type="ECO:0000256" key="8">
    <source>
        <dbReference type="ARBA" id="ARBA00022840"/>
    </source>
</evidence>
<dbReference type="PROSITE" id="PS00107">
    <property type="entry name" value="PROTEIN_KINASE_ATP"/>
    <property type="match status" value="1"/>
</dbReference>
<dbReference type="SUPFAM" id="SSF56112">
    <property type="entry name" value="Protein kinase-like (PK-like)"/>
    <property type="match status" value="1"/>
</dbReference>
<evidence type="ECO:0000256" key="1">
    <source>
        <dbReference type="ARBA" id="ARBA00004496"/>
    </source>
</evidence>
<dbReference type="FunFam" id="1.10.510.10:FF:000100">
    <property type="entry name" value="inhibitor of nuclear factor kappa-B kinase subunit epsilon"/>
    <property type="match status" value="1"/>
</dbReference>
<evidence type="ECO:0000256" key="2">
    <source>
        <dbReference type="ARBA" id="ARBA00012442"/>
    </source>
</evidence>
<comment type="subcellular location">
    <subcellularLocation>
        <location evidence="1">Cytoplasm</location>
    </subcellularLocation>
</comment>
<evidence type="ECO:0000256" key="4">
    <source>
        <dbReference type="ARBA" id="ARBA00022527"/>
    </source>
</evidence>
<evidence type="ECO:0000256" key="3">
    <source>
        <dbReference type="ARBA" id="ARBA00022490"/>
    </source>
</evidence>
<evidence type="ECO:0000313" key="14">
    <source>
        <dbReference type="Proteomes" id="UP000005408"/>
    </source>
</evidence>
<keyword evidence="14" id="KW-1185">Reference proteome</keyword>
<evidence type="ECO:0000256" key="7">
    <source>
        <dbReference type="ARBA" id="ARBA00022777"/>
    </source>
</evidence>
<keyword evidence="6 10" id="KW-0547">Nucleotide-binding</keyword>
<dbReference type="GO" id="GO:0005524">
    <property type="term" value="F:ATP binding"/>
    <property type="evidence" value="ECO:0007669"/>
    <property type="project" value="UniProtKB-UniRule"/>
</dbReference>
<dbReference type="InterPro" id="IPR008271">
    <property type="entry name" value="Ser/Thr_kinase_AS"/>
</dbReference>
<dbReference type="PROSITE" id="PS50011">
    <property type="entry name" value="PROTEIN_KINASE_DOM"/>
    <property type="match status" value="1"/>
</dbReference>
<dbReference type="EnsemblMetazoa" id="G31090.4">
    <property type="protein sequence ID" value="G31090.4:cds"/>
    <property type="gene ID" value="G31090"/>
</dbReference>
<sequence>MGDSRPIQSTRDYIYRTRDRIGQGAFSNVYRGVHRESGVPYAIKVPRSCNSAQELERETIALTSLCHENIVRLYDIQNEIGSGMPVFVMEFCSRGSVLSLLEDPENHNGLHDRDIIALLSDIASALKYLCSVGFVHRDIKPGNILVSETEVGRNIFKLSDFGSSKFIQETGEYESLTGTEEYLHPHLYERAFIDRNLGGKFTSAADLWSLGATLAHAVLGEVPFRPFEGSRKNRNEMFKMISRKHDQDIYGRQSTPNGKIVYYREIPSHCNISLGLRQHLETIIRGLLRGNASQWTLDTYTREADHVKKLTPHTVLLAESLAFCQFYAEPYQTIDRFLKAICGNWI</sequence>
<evidence type="ECO:0000256" key="11">
    <source>
        <dbReference type="RuleBase" id="RU000304"/>
    </source>
</evidence>
<comment type="catalytic activity">
    <reaction evidence="9">
        <text>L-seryl-[I-kappa-B protein] + ATP = O-phospho-L-seryl-[I-kappa-B protein] + ADP + H(+)</text>
        <dbReference type="Rhea" id="RHEA:19073"/>
        <dbReference type="Rhea" id="RHEA-COMP:13698"/>
        <dbReference type="Rhea" id="RHEA-COMP:13699"/>
        <dbReference type="ChEBI" id="CHEBI:15378"/>
        <dbReference type="ChEBI" id="CHEBI:29999"/>
        <dbReference type="ChEBI" id="CHEBI:30616"/>
        <dbReference type="ChEBI" id="CHEBI:83421"/>
        <dbReference type="ChEBI" id="CHEBI:456216"/>
        <dbReference type="EC" id="2.7.11.10"/>
    </reaction>
</comment>
<dbReference type="GO" id="GO:0008384">
    <property type="term" value="F:IkappaB kinase activity"/>
    <property type="evidence" value="ECO:0007669"/>
    <property type="project" value="UniProtKB-EC"/>
</dbReference>
<dbReference type="PANTHER" id="PTHR22969">
    <property type="entry name" value="IKB KINASE"/>
    <property type="match status" value="1"/>
</dbReference>
<dbReference type="SMART" id="SM00220">
    <property type="entry name" value="S_TKc"/>
    <property type="match status" value="1"/>
</dbReference>
<evidence type="ECO:0000259" key="12">
    <source>
        <dbReference type="PROSITE" id="PS50011"/>
    </source>
</evidence>
<reference evidence="13" key="1">
    <citation type="submission" date="2022-08" db="UniProtKB">
        <authorList>
            <consortium name="EnsemblMetazoa"/>
        </authorList>
    </citation>
    <scope>IDENTIFICATION</scope>
    <source>
        <strain evidence="13">05x7-T-G4-1.051#20</strain>
    </source>
</reference>
<evidence type="ECO:0000256" key="5">
    <source>
        <dbReference type="ARBA" id="ARBA00022679"/>
    </source>
</evidence>
<dbReference type="EnsemblMetazoa" id="G31090.15">
    <property type="protein sequence ID" value="G31090.15:cds"/>
    <property type="gene ID" value="G31090"/>
</dbReference>
<dbReference type="OrthoDB" id="10013850at2759"/>